<name>A0AA36M292_CYLNA</name>
<dbReference type="EMBL" id="CATQJL010000112">
    <property type="protein sequence ID" value="CAJ0596284.1"/>
    <property type="molecule type" value="Genomic_DNA"/>
</dbReference>
<keyword evidence="2" id="KW-0472">Membrane</keyword>
<keyword evidence="2" id="KW-1133">Transmembrane helix</keyword>
<dbReference type="Proteomes" id="UP001176961">
    <property type="component" value="Unassembled WGS sequence"/>
</dbReference>
<evidence type="ECO:0000256" key="2">
    <source>
        <dbReference type="SAM" id="Phobius"/>
    </source>
</evidence>
<sequence>MNNIVCSLTFTYDYNYCKIKNASFVRKVFAYFHQLPPYFQRMDEFCVISDNHTICFCQNACNSQTKLVLNALRKSYSSKYNIVYHRYNKTFNPSSQIYAYKILDCLLYEFGENSTLKKEIVIDAKRSNGQAAKDAMRQEKRKRFKRTSNEQPSENIEVLFWIIVAGAIAPILWLSIAYCVLISMENKRLMEELEEQIEGVQQQEGPAEQAEKPEQQMGGEKPGDEAAEAVEGAEGAIGGEKQVEPAVSPGAAAEDFFNIPQVPGVPEAPQAGQAGFTPAGPKTAKPKPERIRKSGKAAKTPPPKKMAKKSSKPKPKARAATSKTPKKAAKPKKPPPPRPPPKRRKK</sequence>
<organism evidence="3 4">
    <name type="scientific">Cylicocyclus nassatus</name>
    <name type="common">Nematode worm</name>
    <dbReference type="NCBI Taxonomy" id="53992"/>
    <lineage>
        <taxon>Eukaryota</taxon>
        <taxon>Metazoa</taxon>
        <taxon>Ecdysozoa</taxon>
        <taxon>Nematoda</taxon>
        <taxon>Chromadorea</taxon>
        <taxon>Rhabditida</taxon>
        <taxon>Rhabditina</taxon>
        <taxon>Rhabditomorpha</taxon>
        <taxon>Strongyloidea</taxon>
        <taxon>Strongylidae</taxon>
        <taxon>Cylicocyclus</taxon>
    </lineage>
</organism>
<feature type="transmembrane region" description="Helical" evidence="2">
    <location>
        <begin position="158"/>
        <end position="181"/>
    </location>
</feature>
<feature type="region of interest" description="Disordered" evidence="1">
    <location>
        <begin position="197"/>
        <end position="228"/>
    </location>
</feature>
<feature type="compositionally biased region" description="Basic residues" evidence="1">
    <location>
        <begin position="305"/>
        <end position="317"/>
    </location>
</feature>
<gene>
    <name evidence="3" type="ORF">CYNAS_LOCUS8267</name>
</gene>
<dbReference type="AlphaFoldDB" id="A0AA36M292"/>
<evidence type="ECO:0000256" key="1">
    <source>
        <dbReference type="SAM" id="MobiDB-lite"/>
    </source>
</evidence>
<proteinExistence type="predicted"/>
<feature type="compositionally biased region" description="Basic residues" evidence="1">
    <location>
        <begin position="324"/>
        <end position="346"/>
    </location>
</feature>
<reference evidence="3" key="1">
    <citation type="submission" date="2023-07" db="EMBL/GenBank/DDBJ databases">
        <authorList>
            <consortium name="CYATHOMIX"/>
        </authorList>
    </citation>
    <scope>NUCLEOTIDE SEQUENCE</scope>
    <source>
        <strain evidence="3">N/A</strain>
    </source>
</reference>
<comment type="caution">
    <text evidence="3">The sequence shown here is derived from an EMBL/GenBank/DDBJ whole genome shotgun (WGS) entry which is preliminary data.</text>
</comment>
<protein>
    <submittedName>
        <fullName evidence="3">Uncharacterized protein</fullName>
    </submittedName>
</protein>
<evidence type="ECO:0000313" key="4">
    <source>
        <dbReference type="Proteomes" id="UP001176961"/>
    </source>
</evidence>
<keyword evidence="2" id="KW-0812">Transmembrane</keyword>
<keyword evidence="4" id="KW-1185">Reference proteome</keyword>
<accession>A0AA36M292</accession>
<evidence type="ECO:0000313" key="3">
    <source>
        <dbReference type="EMBL" id="CAJ0596284.1"/>
    </source>
</evidence>
<feature type="region of interest" description="Disordered" evidence="1">
    <location>
        <begin position="245"/>
        <end position="346"/>
    </location>
</feature>